<evidence type="ECO:0000313" key="3">
    <source>
        <dbReference type="Proteomes" id="UP000335636"/>
    </source>
</evidence>
<feature type="region of interest" description="Disordered" evidence="1">
    <location>
        <begin position="66"/>
        <end position="108"/>
    </location>
</feature>
<accession>A0A5E4B1N7</accession>
<sequence>MPCLPCLANASMKLFLTPSPSQLVPSAQLWPAQSGHHRGSGEGRERRPEGKPALFPFLLHLRAFPHADRTGGADETQDSGVAGRPGGLALLLTLPPGMDEGRVQQREG</sequence>
<keyword evidence="3" id="KW-1185">Reference proteome</keyword>
<evidence type="ECO:0000256" key="1">
    <source>
        <dbReference type="SAM" id="MobiDB-lite"/>
    </source>
</evidence>
<protein>
    <submittedName>
        <fullName evidence="2">Uncharacterized protein</fullName>
    </submittedName>
</protein>
<feature type="compositionally biased region" description="Basic and acidic residues" evidence="1">
    <location>
        <begin position="39"/>
        <end position="50"/>
    </location>
</feature>
<feature type="region of interest" description="Disordered" evidence="1">
    <location>
        <begin position="26"/>
        <end position="52"/>
    </location>
</feature>
<proteinExistence type="predicted"/>
<reference evidence="2" key="1">
    <citation type="submission" date="2019-04" db="EMBL/GenBank/DDBJ databases">
        <authorList>
            <person name="Alioto T."/>
            <person name="Alioto T."/>
        </authorList>
    </citation>
    <scope>NUCLEOTIDE SEQUENCE [LARGE SCALE GENOMIC DNA]</scope>
</reference>
<feature type="compositionally biased region" description="Basic and acidic residues" evidence="1">
    <location>
        <begin position="99"/>
        <end position="108"/>
    </location>
</feature>
<comment type="caution">
    <text evidence="2">The sequence shown here is derived from an EMBL/GenBank/DDBJ whole genome shotgun (WGS) entry which is preliminary data.</text>
</comment>
<dbReference type="AlphaFoldDB" id="A0A5E4B1N7"/>
<name>A0A5E4B1N7_MARMO</name>
<dbReference type="Proteomes" id="UP000335636">
    <property type="component" value="Unassembled WGS sequence"/>
</dbReference>
<dbReference type="EMBL" id="CABDUW010000233">
    <property type="protein sequence ID" value="VTJ63584.1"/>
    <property type="molecule type" value="Genomic_DNA"/>
</dbReference>
<gene>
    <name evidence="2" type="ORF">MONAX_5E020997</name>
</gene>
<evidence type="ECO:0000313" key="2">
    <source>
        <dbReference type="EMBL" id="VTJ63584.1"/>
    </source>
</evidence>
<organism evidence="2 3">
    <name type="scientific">Marmota monax</name>
    <name type="common">Woodchuck</name>
    <dbReference type="NCBI Taxonomy" id="9995"/>
    <lineage>
        <taxon>Eukaryota</taxon>
        <taxon>Metazoa</taxon>
        <taxon>Chordata</taxon>
        <taxon>Craniata</taxon>
        <taxon>Vertebrata</taxon>
        <taxon>Euteleostomi</taxon>
        <taxon>Mammalia</taxon>
        <taxon>Eutheria</taxon>
        <taxon>Euarchontoglires</taxon>
        <taxon>Glires</taxon>
        <taxon>Rodentia</taxon>
        <taxon>Sciuromorpha</taxon>
        <taxon>Sciuridae</taxon>
        <taxon>Xerinae</taxon>
        <taxon>Marmotini</taxon>
        <taxon>Marmota</taxon>
    </lineage>
</organism>
<feature type="compositionally biased region" description="Low complexity" evidence="1">
    <location>
        <begin position="87"/>
        <end position="97"/>
    </location>
</feature>